<dbReference type="NCBIfam" id="TIGR00521">
    <property type="entry name" value="coaBC_dfp"/>
    <property type="match status" value="1"/>
</dbReference>
<evidence type="ECO:0000259" key="4">
    <source>
        <dbReference type="Pfam" id="PF04127"/>
    </source>
</evidence>
<evidence type="ECO:0000313" key="6">
    <source>
        <dbReference type="Proteomes" id="UP000001017"/>
    </source>
</evidence>
<name>Q97A07_THEVO</name>
<dbReference type="GeneID" id="1441113"/>
<reference evidence="5 6" key="1">
    <citation type="journal article" date="1999" name="Proc. Jpn. Acad.">
        <title>Determination of the complete genomic DNA sequence of Thermoplasma volvanium GSS1.</title>
        <authorList>
            <person name="Kawashima T."/>
            <person name="Yamamoto Y."/>
            <person name="Aramaki H."/>
            <person name="Nunoshiba T."/>
            <person name="Kawamoto T."/>
            <person name="Watanabe K."/>
            <person name="Yamazaki M."/>
            <person name="Kanehori K."/>
            <person name="Amano N."/>
            <person name="Ohya Y."/>
            <person name="Makino K."/>
            <person name="Suzuki M."/>
        </authorList>
    </citation>
    <scope>NUCLEOTIDE SEQUENCE [LARGE SCALE GENOMIC DNA]</scope>
    <source>
        <strain evidence="6">ATCC 51530 / DSM 4299 / JCM 9571 / NBRC 15438 / GSS1</strain>
    </source>
</reference>
<reference evidence="5 6" key="2">
    <citation type="journal article" date="2000" name="Proc. Natl. Acad. Sci. U.S.A.">
        <title>Archaeal adaptation to higher temperatures revealed by genomic sequence of Thermoplasma volcanium.</title>
        <authorList>
            <person name="Kawashima T."/>
            <person name="Amano N."/>
            <person name="Koike H."/>
            <person name="Makino S."/>
            <person name="Higuchi S."/>
            <person name="Kawashima-Ohya Y."/>
            <person name="Watanabe K."/>
            <person name="Yamazaki M."/>
            <person name="Kanehori K."/>
            <person name="Kawamoto T."/>
            <person name="Nunoshiba T."/>
            <person name="Yamamoto Y."/>
            <person name="Aramaki H."/>
            <person name="Makino K."/>
            <person name="Suzuki M."/>
        </authorList>
    </citation>
    <scope>NUCLEOTIDE SEQUENCE [LARGE SCALE GENOMIC DNA]</scope>
    <source>
        <strain evidence="6">ATCC 51530 / DSM 4299 / JCM 9571 / NBRC 15438 / GSS1</strain>
    </source>
</reference>
<organism evidence="5 6">
    <name type="scientific">Thermoplasma volcanium (strain ATCC 51530 / DSM 4299 / JCM 9571 / NBRC 15438 / GSS1)</name>
    <dbReference type="NCBI Taxonomy" id="273116"/>
    <lineage>
        <taxon>Archaea</taxon>
        <taxon>Methanobacteriati</taxon>
        <taxon>Thermoplasmatota</taxon>
        <taxon>Thermoplasmata</taxon>
        <taxon>Thermoplasmatales</taxon>
        <taxon>Thermoplasmataceae</taxon>
        <taxon>Thermoplasma</taxon>
    </lineage>
</organism>
<feature type="domain" description="Flavoprotein" evidence="3">
    <location>
        <begin position="17"/>
        <end position="154"/>
    </location>
</feature>
<gene>
    <name evidence="5" type="ORF">TVG1025493</name>
</gene>
<dbReference type="HOGENOM" id="CLU_033319_0_3_2"/>
<evidence type="ECO:0000256" key="2">
    <source>
        <dbReference type="ARBA" id="ARBA00023239"/>
    </source>
</evidence>
<dbReference type="EMBL" id="BA000011">
    <property type="protein sequence ID" value="BAB60145.1"/>
    <property type="molecule type" value="Genomic_DNA"/>
</dbReference>
<evidence type="ECO:0000256" key="1">
    <source>
        <dbReference type="ARBA" id="ARBA00022793"/>
    </source>
</evidence>
<dbReference type="Pfam" id="PF04127">
    <property type="entry name" value="DFP"/>
    <property type="match status" value="1"/>
</dbReference>
<dbReference type="GO" id="GO:0015941">
    <property type="term" value="P:pantothenate catabolic process"/>
    <property type="evidence" value="ECO:0007669"/>
    <property type="project" value="InterPro"/>
</dbReference>
<dbReference type="AlphaFoldDB" id="Q97A07"/>
<dbReference type="OrthoDB" id="10536at2157"/>
<dbReference type="PaxDb" id="273116-14325220"/>
<keyword evidence="1" id="KW-0210">Decarboxylase</keyword>
<evidence type="ECO:0000259" key="3">
    <source>
        <dbReference type="Pfam" id="PF02441"/>
    </source>
</evidence>
<keyword evidence="2" id="KW-0456">Lyase</keyword>
<dbReference type="GO" id="GO:0004633">
    <property type="term" value="F:phosphopantothenoylcysteine decarboxylase activity"/>
    <property type="evidence" value="ECO:0007669"/>
    <property type="project" value="InterPro"/>
</dbReference>
<dbReference type="PANTHER" id="PTHR14359:SF6">
    <property type="entry name" value="PHOSPHOPANTOTHENOYLCYSTEINE DECARBOXYLASE"/>
    <property type="match status" value="1"/>
</dbReference>
<dbReference type="STRING" id="273116.gene:9381796"/>
<dbReference type="Pfam" id="PF02441">
    <property type="entry name" value="Flavoprotein"/>
    <property type="match status" value="1"/>
</dbReference>
<dbReference type="GO" id="GO:0015937">
    <property type="term" value="P:coenzyme A biosynthetic process"/>
    <property type="evidence" value="ECO:0007669"/>
    <property type="project" value="InterPro"/>
</dbReference>
<accession>Q97A07</accession>
<dbReference type="Proteomes" id="UP000001017">
    <property type="component" value="Chromosome"/>
</dbReference>
<proteinExistence type="predicted"/>
<dbReference type="SUPFAM" id="SSF102645">
    <property type="entry name" value="CoaB-like"/>
    <property type="match status" value="1"/>
</dbReference>
<dbReference type="Gene3D" id="3.40.50.1950">
    <property type="entry name" value="Flavin prenyltransferase-like"/>
    <property type="match status" value="1"/>
</dbReference>
<dbReference type="RefSeq" id="WP_010917231.1">
    <property type="nucleotide sequence ID" value="NC_002689.2"/>
</dbReference>
<dbReference type="GO" id="GO:0010181">
    <property type="term" value="F:FMN binding"/>
    <property type="evidence" value="ECO:0007669"/>
    <property type="project" value="InterPro"/>
</dbReference>
<dbReference type="InterPro" id="IPR005252">
    <property type="entry name" value="CoaBC"/>
</dbReference>
<sequence length="393" mass="44565">MLPYDKEMYARMLEGRTVIVATTASISIYRIPDLIRDLRREGAEVIVGMSESSEELVGPETMRWASEHDVVTKITGNVEHINLFINDKDKKALLIAPASYDTIGKMASGVTDTIPPLFFSFAFGYGVKTIVAPAMHRSMMENPINKENVEKLRRLGVDIVDPIYDEEKAKLSGNQCIIDHVCRAFYNKYDGKSILIISGRGEERIDPVRSITNDSTGYTGYWIARVAYRMGFSHITYIGNSIVDLPTYVNYRAAYTVDEFERLSEEEASNNYDYIVVNAALPDFKVIEKSEKKYSSNESHKLTLEPREKLVDKLSNISKGKIVAFRLTENIGEDPFKHFSKRIDMAVVNSYKTGPFGKTENEYRFVSKKFDVDLGRMPKPILAKNLVERLGDL</sequence>
<dbReference type="PANTHER" id="PTHR14359">
    <property type="entry name" value="HOMO-OLIGOMERIC FLAVIN CONTAINING CYS DECARBOXYLASE FAMILY"/>
    <property type="match status" value="1"/>
</dbReference>
<dbReference type="SUPFAM" id="SSF52507">
    <property type="entry name" value="Homo-oligomeric flavin-containing Cys decarboxylases, HFCD"/>
    <property type="match status" value="1"/>
</dbReference>
<dbReference type="GO" id="GO:0071513">
    <property type="term" value="C:phosphopantothenoylcysteine decarboxylase complex"/>
    <property type="evidence" value="ECO:0007669"/>
    <property type="project" value="TreeGrafter"/>
</dbReference>
<dbReference type="InterPro" id="IPR003382">
    <property type="entry name" value="Flavoprotein"/>
</dbReference>
<dbReference type="KEGG" id="tvo:TVG1025493"/>
<dbReference type="Gene3D" id="3.40.50.10300">
    <property type="entry name" value="CoaB-like"/>
    <property type="match status" value="1"/>
</dbReference>
<dbReference type="InterPro" id="IPR035929">
    <property type="entry name" value="CoaB-like_sf"/>
</dbReference>
<dbReference type="InterPro" id="IPR007085">
    <property type="entry name" value="DNA/pantothenate-metab_flavo_C"/>
</dbReference>
<evidence type="ECO:0000313" key="5">
    <source>
        <dbReference type="EMBL" id="BAB60145.1"/>
    </source>
</evidence>
<keyword evidence="6" id="KW-1185">Reference proteome</keyword>
<dbReference type="eggNOG" id="arCOG01704">
    <property type="taxonomic scope" value="Archaea"/>
</dbReference>
<dbReference type="PhylomeDB" id="Q97A07"/>
<dbReference type="GO" id="GO:0004632">
    <property type="term" value="F:phosphopantothenate--cysteine ligase activity"/>
    <property type="evidence" value="ECO:0007669"/>
    <property type="project" value="InterPro"/>
</dbReference>
<protein>
    <submittedName>
        <fullName evidence="5">DNA/pantothenate metabolism flavoprotein</fullName>
    </submittedName>
</protein>
<feature type="domain" description="DNA/pantothenate metabolism flavoprotein C-terminal" evidence="4">
    <location>
        <begin position="190"/>
        <end position="390"/>
    </location>
</feature>
<dbReference type="InterPro" id="IPR036551">
    <property type="entry name" value="Flavin_trans-like"/>
</dbReference>